<dbReference type="EMBL" id="MUKB01000009">
    <property type="protein sequence ID" value="OPX18538.1"/>
    <property type="molecule type" value="Genomic_DNA"/>
</dbReference>
<comment type="caution">
    <text evidence="1">The sequence shown here is derived from an EMBL/GenBank/DDBJ whole genome shotgun (WGS) entry which is preliminary data.</text>
</comment>
<gene>
    <name evidence="1" type="ORF">BXT86_00670</name>
</gene>
<dbReference type="SUPFAM" id="SSF81301">
    <property type="entry name" value="Nucleotidyltransferase"/>
    <property type="match status" value="1"/>
</dbReference>
<protein>
    <submittedName>
        <fullName evidence="1">Uncharacterized protein</fullName>
    </submittedName>
</protein>
<evidence type="ECO:0000313" key="2">
    <source>
        <dbReference type="Proteomes" id="UP000191663"/>
    </source>
</evidence>
<organism evidence="1 2">
    <name type="scientific">candidate division WOR-3 bacterium 4484_100</name>
    <dbReference type="NCBI Taxonomy" id="1936077"/>
    <lineage>
        <taxon>Bacteria</taxon>
        <taxon>Bacteria division WOR-3</taxon>
    </lineage>
</organism>
<sequence length="125" mass="14220">MDTKADKSHRVYIETLRQMTPAQRLVRAMVTGSIASSLQGEPRSTHDIDFVISLKEQAVSKMVEAFPPSEFYLDRDAIIDAIEHNGSFNLEVQFGVLDINYLKGWVQKLGLEALWQRLQKEAEVI</sequence>
<dbReference type="AlphaFoldDB" id="A0A1V4QGR8"/>
<dbReference type="InterPro" id="IPR043519">
    <property type="entry name" value="NT_sf"/>
</dbReference>
<name>A0A1V4QGR8_UNCW3</name>
<dbReference type="Proteomes" id="UP000191663">
    <property type="component" value="Unassembled WGS sequence"/>
</dbReference>
<accession>A0A1V4QGR8</accession>
<evidence type="ECO:0000313" key="1">
    <source>
        <dbReference type="EMBL" id="OPX18538.1"/>
    </source>
</evidence>
<proteinExistence type="predicted"/>
<reference evidence="2" key="1">
    <citation type="submission" date="2017-01" db="EMBL/GenBank/DDBJ databases">
        <title>Novel pathways for hydrocarbon cycling and metabolic interdependencies in hydrothermal sediment communities.</title>
        <authorList>
            <person name="Dombrowski N."/>
            <person name="Seitz K."/>
            <person name="Teske A."/>
            <person name="Baker B."/>
        </authorList>
    </citation>
    <scope>NUCLEOTIDE SEQUENCE [LARGE SCALE GENOMIC DNA]</scope>
</reference>
<dbReference type="Gene3D" id="3.30.460.40">
    <property type="match status" value="1"/>
</dbReference>